<protein>
    <submittedName>
        <fullName evidence="2">Uncharacterized protein</fullName>
    </submittedName>
</protein>
<comment type="caution">
    <text evidence="2">The sequence shown here is derived from an EMBL/GenBank/DDBJ whole genome shotgun (WGS) entry which is preliminary data.</text>
</comment>
<dbReference type="AlphaFoldDB" id="A0A2M6WH89"/>
<dbReference type="EMBL" id="PFBA01000032">
    <property type="protein sequence ID" value="PIT92163.1"/>
    <property type="molecule type" value="Genomic_DNA"/>
</dbReference>
<feature type="transmembrane region" description="Helical" evidence="1">
    <location>
        <begin position="24"/>
        <end position="51"/>
    </location>
</feature>
<evidence type="ECO:0000256" key="1">
    <source>
        <dbReference type="SAM" id="Phobius"/>
    </source>
</evidence>
<reference evidence="3" key="1">
    <citation type="submission" date="2017-09" db="EMBL/GenBank/DDBJ databases">
        <title>Depth-based differentiation of microbial function through sediment-hosted aquifers and enrichment of novel symbionts in the deep terrestrial subsurface.</title>
        <authorList>
            <person name="Probst A.J."/>
            <person name="Ladd B."/>
            <person name="Jarett J.K."/>
            <person name="Geller-Mcgrath D.E."/>
            <person name="Sieber C.M.K."/>
            <person name="Emerson J.B."/>
            <person name="Anantharaman K."/>
            <person name="Thomas B.C."/>
            <person name="Malmstrom R."/>
            <person name="Stieglmeier M."/>
            <person name="Klingl A."/>
            <person name="Woyke T."/>
            <person name="Ryan C.M."/>
            <person name="Banfield J.F."/>
        </authorList>
    </citation>
    <scope>NUCLEOTIDE SEQUENCE [LARGE SCALE GENOMIC DNA]</scope>
</reference>
<keyword evidence="1" id="KW-0472">Membrane</keyword>
<keyword evidence="1" id="KW-1133">Transmembrane helix</keyword>
<organism evidence="2 3">
    <name type="scientific">Candidatus Harrisonbacteria bacterium CG10_big_fil_rev_8_21_14_0_10_42_17</name>
    <dbReference type="NCBI Taxonomy" id="1974584"/>
    <lineage>
        <taxon>Bacteria</taxon>
        <taxon>Candidatus Harrisoniibacteriota</taxon>
    </lineage>
</organism>
<name>A0A2M6WH89_9BACT</name>
<evidence type="ECO:0000313" key="3">
    <source>
        <dbReference type="Proteomes" id="UP000228635"/>
    </source>
</evidence>
<feature type="transmembrane region" description="Helical" evidence="1">
    <location>
        <begin position="63"/>
        <end position="83"/>
    </location>
</feature>
<keyword evidence="1" id="KW-0812">Transmembrane</keyword>
<sequence length="103" mass="12264">MNLVKRYIAYVKDNPNHHWFKRRLFGLGWVPVTREGWLVVGVYLLLLFALALTIDERSTDREVVFTFLLPLVLLTATLIRICYKKGEKPRWSWGFPKKKKEEE</sequence>
<evidence type="ECO:0000313" key="2">
    <source>
        <dbReference type="EMBL" id="PIT92163.1"/>
    </source>
</evidence>
<dbReference type="Proteomes" id="UP000228635">
    <property type="component" value="Unassembled WGS sequence"/>
</dbReference>
<gene>
    <name evidence="2" type="ORF">COU08_03710</name>
</gene>
<proteinExistence type="predicted"/>
<accession>A0A2M6WH89</accession>